<proteinExistence type="predicted"/>
<evidence type="ECO:0000256" key="1">
    <source>
        <dbReference type="SAM" id="MobiDB-lite"/>
    </source>
</evidence>
<dbReference type="EMBL" id="MN738896">
    <property type="protein sequence ID" value="QHT30336.1"/>
    <property type="molecule type" value="Genomic_DNA"/>
</dbReference>
<sequence>MSEYNRRASSNTQGQSIPGTSAQQMWHVLNFHEHRLLQLTQHLQQQSSNSDTDSKSEAQHLVEYNTLLQQVEKLKARVSTLEAEKEKSRYPSNVTLSME</sequence>
<accession>A0A6C0EME2</accession>
<feature type="compositionally biased region" description="Polar residues" evidence="1">
    <location>
        <begin position="7"/>
        <end position="21"/>
    </location>
</feature>
<organism evidence="2">
    <name type="scientific">viral metagenome</name>
    <dbReference type="NCBI Taxonomy" id="1070528"/>
    <lineage>
        <taxon>unclassified sequences</taxon>
        <taxon>metagenomes</taxon>
        <taxon>organismal metagenomes</taxon>
    </lineage>
</organism>
<reference evidence="2" key="1">
    <citation type="journal article" date="2020" name="Nature">
        <title>Giant virus diversity and host interactions through global metagenomics.</title>
        <authorList>
            <person name="Schulz F."/>
            <person name="Roux S."/>
            <person name="Paez-Espino D."/>
            <person name="Jungbluth S."/>
            <person name="Walsh D.A."/>
            <person name="Denef V.J."/>
            <person name="McMahon K.D."/>
            <person name="Konstantinidis K.T."/>
            <person name="Eloe-Fadrosh E.A."/>
            <person name="Kyrpides N.C."/>
            <person name="Woyke T."/>
        </authorList>
    </citation>
    <scope>NUCLEOTIDE SEQUENCE</scope>
    <source>
        <strain evidence="2">GVMAG-M-3300009149-34</strain>
    </source>
</reference>
<feature type="region of interest" description="Disordered" evidence="1">
    <location>
        <begin position="1"/>
        <end position="21"/>
    </location>
</feature>
<feature type="region of interest" description="Disordered" evidence="1">
    <location>
        <begin position="40"/>
        <end position="60"/>
    </location>
</feature>
<evidence type="ECO:0000313" key="2">
    <source>
        <dbReference type="EMBL" id="QHT30336.1"/>
    </source>
</evidence>
<dbReference type="AlphaFoldDB" id="A0A6C0EME2"/>
<protein>
    <submittedName>
        <fullName evidence="2">Uncharacterized protein</fullName>
    </submittedName>
</protein>
<name>A0A6C0EME2_9ZZZZ</name>